<dbReference type="PROSITE" id="PS00379">
    <property type="entry name" value="CDP_ALCOHOL_P_TRANSF"/>
    <property type="match status" value="1"/>
</dbReference>
<feature type="transmembrane region" description="Helical" evidence="3">
    <location>
        <begin position="28"/>
        <end position="45"/>
    </location>
</feature>
<dbReference type="Pfam" id="PF01066">
    <property type="entry name" value="CDP-OH_P_transf"/>
    <property type="match status" value="1"/>
</dbReference>
<feature type="transmembrane region" description="Helical" evidence="3">
    <location>
        <begin position="51"/>
        <end position="68"/>
    </location>
</feature>
<dbReference type="Gene3D" id="1.20.120.1760">
    <property type="match status" value="1"/>
</dbReference>
<dbReference type="AlphaFoldDB" id="A0A832V0P0"/>
<evidence type="ECO:0000313" key="5">
    <source>
        <dbReference type="Proteomes" id="UP000646946"/>
    </source>
</evidence>
<dbReference type="GO" id="GO:0016020">
    <property type="term" value="C:membrane"/>
    <property type="evidence" value="ECO:0007669"/>
    <property type="project" value="InterPro"/>
</dbReference>
<evidence type="ECO:0000313" key="4">
    <source>
        <dbReference type="EMBL" id="HIK00724.1"/>
    </source>
</evidence>
<protein>
    <submittedName>
        <fullName evidence="4">CDP-alcohol phosphatidyltransferase family protein</fullName>
    </submittedName>
</protein>
<name>A0A832V0P0_9ARCH</name>
<feature type="transmembrane region" description="Helical" evidence="3">
    <location>
        <begin position="146"/>
        <end position="167"/>
    </location>
</feature>
<evidence type="ECO:0000256" key="3">
    <source>
        <dbReference type="SAM" id="Phobius"/>
    </source>
</evidence>
<gene>
    <name evidence="4" type="ORF">H1016_04240</name>
</gene>
<keyword evidence="1 2" id="KW-0808">Transferase</keyword>
<comment type="caution">
    <text evidence="4">The sequence shown here is derived from an EMBL/GenBank/DDBJ whole genome shotgun (WGS) entry which is preliminary data.</text>
</comment>
<evidence type="ECO:0000256" key="1">
    <source>
        <dbReference type="ARBA" id="ARBA00022679"/>
    </source>
</evidence>
<dbReference type="GO" id="GO:0008654">
    <property type="term" value="P:phospholipid biosynthetic process"/>
    <property type="evidence" value="ECO:0007669"/>
    <property type="project" value="InterPro"/>
</dbReference>
<proteinExistence type="inferred from homology"/>
<keyword evidence="3" id="KW-0472">Membrane</keyword>
<organism evidence="4 5">
    <name type="scientific">Candidatus Naiadarchaeum limnaeum</name>
    <dbReference type="NCBI Taxonomy" id="2756139"/>
    <lineage>
        <taxon>Archaea</taxon>
        <taxon>Candidatus Undinarchaeota</taxon>
        <taxon>Candidatus Undinarchaeia</taxon>
        <taxon>Candidatus Naiadarchaeales</taxon>
        <taxon>Candidatus Naiadarchaeaceae</taxon>
        <taxon>Candidatus Naiadarchaeum</taxon>
    </lineage>
</organism>
<comment type="similarity">
    <text evidence="2">Belongs to the CDP-alcohol phosphatidyltransferase class-I family.</text>
</comment>
<reference evidence="4 5" key="1">
    <citation type="journal article" name="Nat. Commun.">
        <title>Undinarchaeota illuminate DPANN phylogeny and the impact of gene transfer on archaeal evolution.</title>
        <authorList>
            <person name="Dombrowski N."/>
            <person name="Williams T.A."/>
            <person name="Sun J."/>
            <person name="Woodcroft B.J."/>
            <person name="Lee J.H."/>
            <person name="Minh B.Q."/>
            <person name="Rinke C."/>
            <person name="Spang A."/>
        </authorList>
    </citation>
    <scope>NUCLEOTIDE SEQUENCE [LARGE SCALE GENOMIC DNA]</scope>
    <source>
        <strain evidence="4">MAG_bin1129</strain>
    </source>
</reference>
<keyword evidence="3" id="KW-1133">Transmembrane helix</keyword>
<dbReference type="EMBL" id="DVAB01000036">
    <property type="protein sequence ID" value="HIK00724.1"/>
    <property type="molecule type" value="Genomic_DNA"/>
</dbReference>
<accession>A0A832V0P0</accession>
<dbReference type="InterPro" id="IPR043130">
    <property type="entry name" value="CDP-OH_PTrfase_TM_dom"/>
</dbReference>
<dbReference type="GO" id="GO:0016780">
    <property type="term" value="F:phosphotransferase activity, for other substituted phosphate groups"/>
    <property type="evidence" value="ECO:0007669"/>
    <property type="project" value="InterPro"/>
</dbReference>
<keyword evidence="3" id="KW-0812">Transmembrane</keyword>
<evidence type="ECO:0000256" key="2">
    <source>
        <dbReference type="RuleBase" id="RU003750"/>
    </source>
</evidence>
<keyword evidence="5" id="KW-1185">Reference proteome</keyword>
<feature type="transmembrane region" description="Helical" evidence="3">
    <location>
        <begin position="114"/>
        <end position="134"/>
    </location>
</feature>
<feature type="transmembrane region" description="Helical" evidence="3">
    <location>
        <begin position="173"/>
        <end position="192"/>
    </location>
</feature>
<dbReference type="InterPro" id="IPR000462">
    <property type="entry name" value="CDP-OH_P_trans"/>
</dbReference>
<sequence>MVLDSYRPITDRILKRIAMRLKGVNPDVFTWLALVFAILTGYTFYTGKESFLLLASLLVGISGFFDAMDGALARVSKLASKRGDFLDHVLDRYADIFIVGGLMFSPWVDDILGFFAIIGVILLSYMGTQAHALIGKRDYSGYLGRATRLLILVLAPLVHYFLLRIGIVEIYSFTFLEWVMIGFAFVGNITALQRAYNTWKLL</sequence>
<dbReference type="Proteomes" id="UP000646946">
    <property type="component" value="Unassembled WGS sequence"/>
</dbReference>
<dbReference type="InterPro" id="IPR048254">
    <property type="entry name" value="CDP_ALCOHOL_P_TRANSF_CS"/>
</dbReference>